<dbReference type="InterPro" id="IPR002372">
    <property type="entry name" value="PQQ_rpt_dom"/>
</dbReference>
<feature type="chain" id="PRO_5030545222" evidence="10">
    <location>
        <begin position="22"/>
        <end position="600"/>
    </location>
</feature>
<evidence type="ECO:0000259" key="11">
    <source>
        <dbReference type="Pfam" id="PF01011"/>
    </source>
</evidence>
<comment type="cofactor">
    <cofactor evidence="8">
        <name>Ca(2+)</name>
        <dbReference type="ChEBI" id="CHEBI:29108"/>
    </cofactor>
    <text evidence="8">Binds 1 Ca(2+) ion per subunit.</text>
</comment>
<dbReference type="GO" id="GO:0070968">
    <property type="term" value="F:pyrroloquinoline quinone binding"/>
    <property type="evidence" value="ECO:0007669"/>
    <property type="project" value="UniProtKB-ARBA"/>
</dbReference>
<comment type="similarity">
    <text evidence="1">Belongs to the bacterial PQQ dehydrogenase family.</text>
</comment>
<evidence type="ECO:0000256" key="6">
    <source>
        <dbReference type="PIRSR" id="PIRSR617512-1"/>
    </source>
</evidence>
<dbReference type="Proteomes" id="UP000436483">
    <property type="component" value="Unassembled WGS sequence"/>
</dbReference>
<dbReference type="EC" id="1.1.2.-" evidence="12"/>
<evidence type="ECO:0000256" key="8">
    <source>
        <dbReference type="PIRSR" id="PIRSR617512-3"/>
    </source>
</evidence>
<dbReference type="AlphaFoldDB" id="A0A7X3SPD1"/>
<feature type="binding site" evidence="7">
    <location>
        <position position="174"/>
    </location>
    <ligand>
        <name>pyrroloquinoline quinone</name>
        <dbReference type="ChEBI" id="CHEBI:58442"/>
    </ligand>
</feature>
<dbReference type="SUPFAM" id="SSF50998">
    <property type="entry name" value="Quinoprotein alcohol dehydrogenase-like"/>
    <property type="match status" value="1"/>
</dbReference>
<protein>
    <submittedName>
        <fullName evidence="12">PQQ-dependent dehydrogenase, methanol/ethanol family</fullName>
        <ecNumber evidence="12">1.1.2.-</ecNumber>
    </submittedName>
</protein>
<organism evidence="12 13">
    <name type="scientific">Microvirga makkahensis</name>
    <dbReference type="NCBI Taxonomy" id="1128670"/>
    <lineage>
        <taxon>Bacteria</taxon>
        <taxon>Pseudomonadati</taxon>
        <taxon>Pseudomonadota</taxon>
        <taxon>Alphaproteobacteria</taxon>
        <taxon>Hyphomicrobiales</taxon>
        <taxon>Methylobacteriaceae</taxon>
        <taxon>Microvirga</taxon>
    </lineage>
</organism>
<dbReference type="InterPro" id="IPR017512">
    <property type="entry name" value="PQQ_MeOH/EtOH_DH"/>
</dbReference>
<keyword evidence="4 7" id="KW-0634">PQQ</keyword>
<dbReference type="CDD" id="cd10278">
    <property type="entry name" value="PQQ_MDH"/>
    <property type="match status" value="1"/>
</dbReference>
<evidence type="ECO:0000256" key="7">
    <source>
        <dbReference type="PIRSR" id="PIRSR617512-2"/>
    </source>
</evidence>
<dbReference type="OrthoDB" id="9794322at2"/>
<keyword evidence="8" id="KW-0106">Calcium</keyword>
<keyword evidence="13" id="KW-1185">Reference proteome</keyword>
<proteinExistence type="inferred from homology"/>
<feature type="binding site" evidence="8">
    <location>
        <position position="276"/>
    </location>
    <ligand>
        <name>Ca(2+)</name>
        <dbReference type="ChEBI" id="CHEBI:29108"/>
    </ligand>
</feature>
<dbReference type="RefSeq" id="WP_160884672.1">
    <property type="nucleotide sequence ID" value="NZ_WURB01000007.1"/>
</dbReference>
<keyword evidence="9" id="KW-1015">Disulfide bond</keyword>
<reference evidence="12 13" key="1">
    <citation type="submission" date="2019-12" db="EMBL/GenBank/DDBJ databases">
        <authorList>
            <person name="Yuan C.-G."/>
        </authorList>
    </citation>
    <scope>NUCLEOTIDE SEQUENCE [LARGE SCALE GENOMIC DNA]</scope>
    <source>
        <strain evidence="12 13">KCTC 23863</strain>
    </source>
</reference>
<evidence type="ECO:0000256" key="1">
    <source>
        <dbReference type="ARBA" id="ARBA00008156"/>
    </source>
</evidence>
<feature type="disulfide bond" evidence="9">
    <location>
        <begin position="124"/>
        <end position="125"/>
    </location>
</feature>
<dbReference type="Gene3D" id="2.140.10.10">
    <property type="entry name" value="Quinoprotein alcohol dehydrogenase-like superfamily"/>
    <property type="match status" value="1"/>
</dbReference>
<dbReference type="FunFam" id="2.140.10.10:FF:000003">
    <property type="entry name" value="Methanol dehydrogenase, large subunit"/>
    <property type="match status" value="1"/>
</dbReference>
<dbReference type="GO" id="GO:0005509">
    <property type="term" value="F:calcium ion binding"/>
    <property type="evidence" value="ECO:0007669"/>
    <property type="project" value="InterPro"/>
</dbReference>
<dbReference type="GO" id="GO:0016614">
    <property type="term" value="F:oxidoreductase activity, acting on CH-OH group of donors"/>
    <property type="evidence" value="ECO:0007669"/>
    <property type="project" value="InterPro"/>
</dbReference>
<dbReference type="PANTHER" id="PTHR32303:SF4">
    <property type="entry name" value="QUINOPROTEIN GLUCOSE DEHYDROGENASE"/>
    <property type="match status" value="1"/>
</dbReference>
<evidence type="ECO:0000256" key="4">
    <source>
        <dbReference type="ARBA" id="ARBA00022891"/>
    </source>
</evidence>
<dbReference type="GO" id="GO:0016020">
    <property type="term" value="C:membrane"/>
    <property type="evidence" value="ECO:0007669"/>
    <property type="project" value="InterPro"/>
</dbReference>
<evidence type="ECO:0000256" key="5">
    <source>
        <dbReference type="ARBA" id="ARBA00023002"/>
    </source>
</evidence>
<name>A0A7X3SPD1_9HYPH</name>
<evidence type="ECO:0000313" key="12">
    <source>
        <dbReference type="EMBL" id="MXQ12078.1"/>
    </source>
</evidence>
<comment type="caution">
    <text evidence="12">The sequence shown here is derived from an EMBL/GenBank/DDBJ whole genome shotgun (WGS) entry which is preliminary data.</text>
</comment>
<keyword evidence="5 12" id="KW-0560">Oxidoreductase</keyword>
<dbReference type="EMBL" id="WURB01000007">
    <property type="protein sequence ID" value="MXQ12078.1"/>
    <property type="molecule type" value="Genomic_DNA"/>
</dbReference>
<dbReference type="InterPro" id="IPR011047">
    <property type="entry name" value="Quinoprotein_ADH-like_sf"/>
</dbReference>
<feature type="binding site" evidence="7">
    <location>
        <position position="76"/>
    </location>
    <ligand>
        <name>pyrroloquinoline quinone</name>
        <dbReference type="ChEBI" id="CHEBI:58442"/>
    </ligand>
</feature>
<evidence type="ECO:0000256" key="9">
    <source>
        <dbReference type="PIRSR" id="PIRSR617512-4"/>
    </source>
</evidence>
<accession>A0A7X3SPD1</accession>
<feature type="domain" description="Pyrrolo-quinoline quinone repeat" evidence="11">
    <location>
        <begin position="495"/>
        <end position="549"/>
    </location>
</feature>
<feature type="active site" description="Proton acceptor" evidence="6">
    <location>
        <position position="318"/>
    </location>
</feature>
<evidence type="ECO:0000256" key="10">
    <source>
        <dbReference type="SAM" id="SignalP"/>
    </source>
</evidence>
<reference evidence="12 13" key="2">
    <citation type="submission" date="2020-01" db="EMBL/GenBank/DDBJ databases">
        <title>Microvirga sp. nov., an arsenate reduction bacterium isolated from Tibet hotspring sediments.</title>
        <authorList>
            <person name="Xian W.-D."/>
            <person name="Li W.-J."/>
        </authorList>
    </citation>
    <scope>NUCLEOTIDE SEQUENCE [LARGE SCALE GENOMIC DNA]</scope>
    <source>
        <strain evidence="12 13">KCTC 23863</strain>
    </source>
</reference>
<dbReference type="InterPro" id="IPR018391">
    <property type="entry name" value="PQQ_b-propeller_rpt"/>
</dbReference>
<feature type="binding site" evidence="7">
    <location>
        <position position="130"/>
    </location>
    <ligand>
        <name>pyrroloquinoline quinone</name>
        <dbReference type="ChEBI" id="CHEBI:58442"/>
    </ligand>
</feature>
<comment type="cofactor">
    <cofactor evidence="7">
        <name>pyrroloquinoline quinone</name>
        <dbReference type="ChEBI" id="CHEBI:58442"/>
    </cofactor>
    <text evidence="7">Binds 1 PQQ group per subunit.</text>
</comment>
<evidence type="ECO:0000256" key="2">
    <source>
        <dbReference type="ARBA" id="ARBA00022723"/>
    </source>
</evidence>
<sequence>MRALRLVSALALAAGVVPASANDELQKLIQDPNQWVIQTGDYANTRFSELDQINASNVNKMQVAWTFSTGVLRGHEGSPLVIGDIMYVHTPFPNTVYALDLNSEGKILWKYEPKQDPNVIPVMCCDTVNRGVAYADGKIFLHQADTTLVALDAKTGKPVWTVVNGDPKKGETNTATVLPVKDKVIVGISGGEFGVRCHVTAYDMKTGKQVWRAYSMGPDNEMLIDPEKTTEHGKPVGKDSSLKTWQGDQWKTGGGCTWGWFSYDPQQNAFYYGSGNPSTWNPKQRPGDNKWSMTIFARDIDTGMAKWVYQMTPHDEWDYDGVNEMILVDQDIGGQRRQVLVHFDRNGFAYTLDRINGELLVAEKYDPTVNWATKVDMDKNSKTYGRPMVVAQYSTEQNGEDVNTKGVCPAALGTKDQQPATYSPRTNLFYVPTNHVCMDYEPYKVSYTPGQPYVGATLSMYPAPNSHGGMGNFIAWDAREGKIVWSLPELFSVWSGALATAGDVVFYGTLEGYLKAVDAKTGKELYKFKTPSGIIGNVMTYTHRGKQYVAVLSGVGGWAGIGLAAGLTDPQAGLGAVGGYSGLSNYTALGGQLTVFTLPQ</sequence>
<gene>
    <name evidence="12" type="ORF">GR328_11495</name>
</gene>
<feature type="binding site" evidence="8">
    <location>
        <position position="318"/>
    </location>
    <ligand>
        <name>Ca(2+)</name>
        <dbReference type="ChEBI" id="CHEBI:29108"/>
    </ligand>
</feature>
<feature type="signal peptide" evidence="10">
    <location>
        <begin position="1"/>
        <end position="21"/>
    </location>
</feature>
<dbReference type="NCBIfam" id="TIGR03075">
    <property type="entry name" value="PQQ_enz_alc_DH"/>
    <property type="match status" value="1"/>
</dbReference>
<evidence type="ECO:0000313" key="13">
    <source>
        <dbReference type="Proteomes" id="UP000436483"/>
    </source>
</evidence>
<evidence type="ECO:0000256" key="3">
    <source>
        <dbReference type="ARBA" id="ARBA00022729"/>
    </source>
</evidence>
<keyword evidence="3 10" id="KW-0732">Signal</keyword>
<feature type="binding site" evidence="8">
    <location>
        <position position="192"/>
    </location>
    <ligand>
        <name>Ca(2+)</name>
        <dbReference type="ChEBI" id="CHEBI:29108"/>
    </ligand>
</feature>
<keyword evidence="2 8" id="KW-0479">Metal-binding</keyword>
<dbReference type="SMART" id="SM00564">
    <property type="entry name" value="PQQ"/>
    <property type="match status" value="6"/>
</dbReference>
<dbReference type="PANTHER" id="PTHR32303">
    <property type="entry name" value="QUINOPROTEIN ALCOHOL DEHYDROGENASE (CYTOCHROME C)"/>
    <property type="match status" value="1"/>
</dbReference>
<feature type="domain" description="Pyrrolo-quinoline quinone repeat" evidence="11">
    <location>
        <begin position="35"/>
        <end position="384"/>
    </location>
</feature>
<dbReference type="Pfam" id="PF01011">
    <property type="entry name" value="PQQ"/>
    <property type="match status" value="2"/>
</dbReference>